<proteinExistence type="predicted"/>
<name>G9PAG2_HYPAI</name>
<keyword evidence="1" id="KW-1133">Transmembrane helix</keyword>
<organism evidence="2 3">
    <name type="scientific">Hypocrea atroviridis (strain ATCC 20476 / IMI 206040)</name>
    <name type="common">Trichoderma atroviride</name>
    <dbReference type="NCBI Taxonomy" id="452589"/>
    <lineage>
        <taxon>Eukaryota</taxon>
        <taxon>Fungi</taxon>
        <taxon>Dikarya</taxon>
        <taxon>Ascomycota</taxon>
        <taxon>Pezizomycotina</taxon>
        <taxon>Sordariomycetes</taxon>
        <taxon>Hypocreomycetidae</taxon>
        <taxon>Hypocreales</taxon>
        <taxon>Hypocreaceae</taxon>
        <taxon>Trichoderma</taxon>
    </lineage>
</organism>
<keyword evidence="1" id="KW-0812">Transmembrane</keyword>
<dbReference type="EMBL" id="ABDG02000028">
    <property type="protein sequence ID" value="EHK40503.1"/>
    <property type="molecule type" value="Genomic_DNA"/>
</dbReference>
<dbReference type="Proteomes" id="UP000005426">
    <property type="component" value="Unassembled WGS sequence"/>
</dbReference>
<evidence type="ECO:0000313" key="3">
    <source>
        <dbReference type="Proteomes" id="UP000005426"/>
    </source>
</evidence>
<evidence type="ECO:0000313" key="2">
    <source>
        <dbReference type="EMBL" id="EHK40503.1"/>
    </source>
</evidence>
<keyword evidence="1" id="KW-0472">Membrane</keyword>
<feature type="transmembrane region" description="Helical" evidence="1">
    <location>
        <begin position="25"/>
        <end position="48"/>
    </location>
</feature>
<evidence type="ECO:0000256" key="1">
    <source>
        <dbReference type="SAM" id="Phobius"/>
    </source>
</evidence>
<comment type="caution">
    <text evidence="2">The sequence shown here is derived from an EMBL/GenBank/DDBJ whole genome shotgun (WGS) entry which is preliminary data.</text>
</comment>
<gene>
    <name evidence="2" type="ORF">TRIATDRAFT_89158</name>
</gene>
<keyword evidence="3" id="KW-1185">Reference proteome</keyword>
<protein>
    <submittedName>
        <fullName evidence="2">Uncharacterized protein</fullName>
    </submittedName>
</protein>
<dbReference type="AlphaFoldDB" id="G9PAG2"/>
<reference evidence="2 3" key="1">
    <citation type="journal article" date="2011" name="Genome Biol.">
        <title>Comparative genome sequence analysis underscores mycoparasitism as the ancestral life style of Trichoderma.</title>
        <authorList>
            <person name="Kubicek C.P."/>
            <person name="Herrera-Estrella A."/>
            <person name="Seidl-Seiboth V."/>
            <person name="Martinez D.A."/>
            <person name="Druzhinina I.S."/>
            <person name="Thon M."/>
            <person name="Zeilinger S."/>
            <person name="Casas-Flores S."/>
            <person name="Horwitz B.A."/>
            <person name="Mukherjee P.K."/>
            <person name="Mukherjee M."/>
            <person name="Kredics L."/>
            <person name="Alcaraz L.D."/>
            <person name="Aerts A."/>
            <person name="Antal Z."/>
            <person name="Atanasova L."/>
            <person name="Cervantes-Badillo M.G."/>
            <person name="Challacombe J."/>
            <person name="Chertkov O."/>
            <person name="McCluskey K."/>
            <person name="Coulpier F."/>
            <person name="Deshpande N."/>
            <person name="von Doehren H."/>
            <person name="Ebbole D.J."/>
            <person name="Esquivel-Naranjo E.U."/>
            <person name="Fekete E."/>
            <person name="Flipphi M."/>
            <person name="Glaser F."/>
            <person name="Gomez-Rodriguez E.Y."/>
            <person name="Gruber S."/>
            <person name="Han C."/>
            <person name="Henrissat B."/>
            <person name="Hermosa R."/>
            <person name="Hernandez-Onate M."/>
            <person name="Karaffa L."/>
            <person name="Kosti I."/>
            <person name="Le Crom S."/>
            <person name="Lindquist E."/>
            <person name="Lucas S."/>
            <person name="Luebeck M."/>
            <person name="Luebeck P.S."/>
            <person name="Margeot A."/>
            <person name="Metz B."/>
            <person name="Misra M."/>
            <person name="Nevalainen H."/>
            <person name="Omann M."/>
            <person name="Packer N."/>
            <person name="Perrone G."/>
            <person name="Uresti-Rivera E.E."/>
            <person name="Salamov A."/>
            <person name="Schmoll M."/>
            <person name="Seiboth B."/>
            <person name="Shapiro H."/>
            <person name="Sukno S."/>
            <person name="Tamayo-Ramos J.A."/>
            <person name="Tisch D."/>
            <person name="Wiest A."/>
            <person name="Wilkinson H.H."/>
            <person name="Zhang M."/>
            <person name="Coutinho P.M."/>
            <person name="Kenerley C.M."/>
            <person name="Monte E."/>
            <person name="Baker S.E."/>
            <person name="Grigoriev I.V."/>
        </authorList>
    </citation>
    <scope>NUCLEOTIDE SEQUENCE [LARGE SCALE GENOMIC DNA]</scope>
    <source>
        <strain evidence="3">ATCC 20476 / IMI 206040</strain>
    </source>
</reference>
<sequence length="142" mass="16095">MAGTPLTRLSHALRSTRDGSPALPALASIADIILALVRVCACFTRDYAVRNYRVRMRHGKEKRTDYRRMFQVLQVLVAANCMEVIHGLFPPSYTMACHSKISDAEKQYGMRLICPYPTYTYMFFEGRGSYVTEACTRVLEAS</sequence>
<dbReference type="HOGENOM" id="CLU_1816064_0_0_1"/>
<accession>G9PAG2</accession>